<dbReference type="Pfam" id="PF03011">
    <property type="entry name" value="PFEMP"/>
    <property type="match status" value="2"/>
</dbReference>
<feature type="compositionally biased region" description="Basic and acidic residues" evidence="2">
    <location>
        <begin position="2254"/>
        <end position="2277"/>
    </location>
</feature>
<feature type="region of interest" description="Disordered" evidence="2">
    <location>
        <begin position="1292"/>
        <end position="1330"/>
    </location>
</feature>
<dbReference type="Pfam" id="PF22672">
    <property type="entry name" value="DBL_C"/>
    <property type="match status" value="2"/>
</dbReference>
<feature type="region of interest" description="Disordered" evidence="2">
    <location>
        <begin position="2503"/>
        <end position="2558"/>
    </location>
</feature>
<evidence type="ECO:0000259" key="5">
    <source>
        <dbReference type="Pfam" id="PF15445"/>
    </source>
</evidence>
<protein>
    <submittedName>
        <fullName evidence="9">Erythrocyte membrane protein 1, PfEMP1, putative</fullName>
    </submittedName>
</protein>
<feature type="domain" description="Duffy-binding-like" evidence="3">
    <location>
        <begin position="571"/>
        <end position="711"/>
    </location>
</feature>
<feature type="domain" description="Duffy-antigen binding" evidence="4">
    <location>
        <begin position="1325"/>
        <end position="1683"/>
    </location>
</feature>
<dbReference type="InterPro" id="IPR049158">
    <property type="entry name" value="PfEMP1_CIDRalpha1_dom"/>
</dbReference>
<dbReference type="VEuPathDB" id="PlasmoDB:PRG01_0403100"/>
<feature type="compositionally biased region" description="Polar residues" evidence="2">
    <location>
        <begin position="1292"/>
        <end position="1309"/>
    </location>
</feature>
<dbReference type="GO" id="GO:0016020">
    <property type="term" value="C:membrane"/>
    <property type="evidence" value="ECO:0007669"/>
    <property type="project" value="InterPro"/>
</dbReference>
<feature type="compositionally biased region" description="Polar residues" evidence="2">
    <location>
        <begin position="2162"/>
        <end position="2172"/>
    </location>
</feature>
<dbReference type="Pfam" id="PF18562">
    <property type="entry name" value="CIDR1_gamma"/>
    <property type="match status" value="1"/>
</dbReference>
<evidence type="ECO:0000259" key="3">
    <source>
        <dbReference type="Pfam" id="PF03011"/>
    </source>
</evidence>
<feature type="domain" description="Duffy-antigen binding" evidence="4">
    <location>
        <begin position="116"/>
        <end position="294"/>
    </location>
</feature>
<feature type="domain" description="Plasmodium falciparum erythrocyte membrane protein 1 acidic terminal segment" evidence="5">
    <location>
        <begin position="2534"/>
        <end position="2883"/>
    </location>
</feature>
<feature type="compositionally biased region" description="Low complexity" evidence="2">
    <location>
        <begin position="1486"/>
        <end position="1497"/>
    </location>
</feature>
<feature type="domain" description="Duffy-binding-like" evidence="8">
    <location>
        <begin position="298"/>
        <end position="447"/>
    </location>
</feature>
<dbReference type="Proteomes" id="UP000240500">
    <property type="component" value="Chromosome 4"/>
</dbReference>
<feature type="domain" description="Duffy-antigen binding" evidence="4">
    <location>
        <begin position="826"/>
        <end position="1015"/>
    </location>
</feature>
<dbReference type="InterPro" id="IPR041480">
    <property type="entry name" value="CIDR1_gamma"/>
</dbReference>
<dbReference type="Pfam" id="PF21807">
    <property type="entry name" value="PfEMP1_CIDRalpha1_dom"/>
    <property type="match status" value="1"/>
</dbReference>
<proteinExistence type="predicted"/>
<feature type="compositionally biased region" description="Polar residues" evidence="2">
    <location>
        <begin position="2527"/>
        <end position="2555"/>
    </location>
</feature>
<dbReference type="FunFam" id="1.20.58.1930:FF:000001">
    <property type="entry name" value="Erythrocyte membrane protein 1, PfEMP1"/>
    <property type="match status" value="1"/>
</dbReference>
<dbReference type="SUPFAM" id="SSF140924">
    <property type="entry name" value="Duffy binding domain-like"/>
    <property type="match status" value="5"/>
</dbReference>
<dbReference type="Gene3D" id="1.10.1900.40">
    <property type="entry name" value="Acidic terminal segments, variant surface antigen of PfEMP1"/>
    <property type="match status" value="2"/>
</dbReference>
<dbReference type="EMBL" id="LT969567">
    <property type="protein sequence ID" value="SOV76085.1"/>
    <property type="molecule type" value="Genomic_DNA"/>
</dbReference>
<feature type="compositionally biased region" description="Polar residues" evidence="2">
    <location>
        <begin position="2436"/>
        <end position="2483"/>
    </location>
</feature>
<dbReference type="VEuPathDB" id="PlasmoDB:PRCDC_0007300"/>
<feature type="domain" description="Duffy-binding-like" evidence="8">
    <location>
        <begin position="1757"/>
        <end position="1911"/>
    </location>
</feature>
<feature type="region of interest" description="Disordered" evidence="2">
    <location>
        <begin position="1123"/>
        <end position="1142"/>
    </location>
</feature>
<feature type="region of interest" description="Disordered" evidence="2">
    <location>
        <begin position="1483"/>
        <end position="1566"/>
    </location>
</feature>
<feature type="domain" description="PfEMP1 CIDRalpha1" evidence="7">
    <location>
        <begin position="503"/>
        <end position="558"/>
    </location>
</feature>
<feature type="region of interest" description="Disordered" evidence="2">
    <location>
        <begin position="1626"/>
        <end position="1649"/>
    </location>
</feature>
<dbReference type="InterPro" id="IPR054595">
    <property type="entry name" value="DBL_C"/>
</dbReference>
<sequence>MAATKPAASGPDYKNVNNAKDLFDEVGKYIQQQVRKEALNYPTELIGYLQSANFSDDTEAPSVPCQLNYEVHTNVTRNVIDPCNRKSEERFSNTQGAQCDNSKIKGNRGKGVKSEGACAPYRRLSLCDTNLEQIKPNKIDNTHNLLVDVCMAAKYEGQSIKGYHDKYKETNPGSQLCTMLARSFADIGDIIRGKDLYHGDNEENIQLENNLKAIFRNIQNSNKKLQKLSLNEIREYWWSLNRQKVWKALTCKAPKDAEYFRFTCSHGRSLAHNNCMCVDGDPPTFFDYVPQYLRWFEEWAEDFCRKKKKYVDTVRTKCRGESEGEKYCSFNGYDCEETINKIGKLVIGNDCTKCSVSCSLYEKWLGKQKKEFLKQKEKYKKEIEKYERKRVLSGNNKNEYDELFYKELENKYRKVREFLGLLNSENACIKVKEDGGKINFAENHDDTSEEHKGTFYRSEYCQRCPECGVKCERGQKCKEKPPEDRECSEPFTYNPPKDAEIHKINVLYSGEGNEDMTKKLREFCTHPKEKNGERNEEWECYYEDNKDNKCNMKKDVPNEQEHNKIMSFNEFFKFWMGHLLSDTVHWRTELTRCFNDNNSKSCKRICKKKCECFQNWVNKKQEEWEEVKDQYEKQEDMGGFGHYWTLEMILENDYFPIIEEDYKGLKSVQEMKRIIKKNSNNVNAARDKNSINEMLDHELKEATKCKEKQEECQRKKFKNPCYVDKSATNVVGVKEVAAEVQQKTHAVMLERSREGRKNKSSLEGDITQAKFKNGGSVNTLNGVCSITQDHSNAGNDESKNPCHGKGNGLQIGDTWKEAKSEGITTGVYIRPRREHICTSNLEKIDDNWVIKNANDHVNDTFLVDVLHAAKSEAADIINKYNGRNTGQNKGKNGLTDEKTVCRAMKSSFADIGDIIRGRDLWDYDSGSREMEDHLKKIFNKIKQKHPDIQSKYKSDNEKHTKLRADWWEANRDQVWNAMKCHISELKDTSTGSAKSDHCGYRDHAPYDDYIPQRLRWMTEWAEWYCKYQSQAYGELLGACGRCKGKGKGQCTQGTQKCQQCTTACGKYKEEIQKWQRQWQQMQIQYPQLYRYAQRAVENKGDISRFGTAIGEKDKPVVQFLQELPKKNGDTTTSSSVTSPYSTTPGYIHQELGTNMGCNVQTQFCNNNSSPYKYAFKNLPHDHDDACKCTERPPQPSGPAGRSENTDESLQPPLVENHEEEGGTDYSSEEEEEEDKEEENTEQDETVAEVTPKAEVKPCEIVKELFKDPNKFSDACGLKYGKNYGWRCIPTGNGSIATSEGSVKSRQARSLPSEKSDPKSDATNGGICIPPRRRKLYIGPLKKWATSDETQSKSQADGERGSTGSSDKEVGSGGDGKVVGSSGEAAVSGGENGESQLQNDGQSTLNAASSTSTTSSSLLHAFIESAAVETFFLWDRYKKLNTPQVEGPLGAGYGADYSTGYRNDYNSGPFGRTTPGEMRVGGGLPGAMGSAGPAMPGRGLAGQEGEAGLPSPGTPPLLPQLPSGMSPPNGFGKSTSLQENASEHGYTLPSSESDDQNNPHNQLLSGKIPPSFLRQMFYTIADYRDILVRGGKTQVGDNTNNDKTNIVLLASEKKDEMKEIQKAIEQHLQKQSNTAVPSSEKPSSPSSDKRTALWGDFAPYVWNGMICALTYKEKDTETSPIGIDSNTNKIEQDTELKGALLDTSGKQPKKEEYQYDKVVLKDTDSDTLPKPTGGDSTINNPKLKDFVSRPPFFRYLEEWGESFCRQRKEMLENIKKECTEEGSNGGRTTNCSGDGFECTKNGPNKDGTFRTFDCPNCAINCRSYRKWIEKKKQQFDKQEKAYGGQKKNCENGSESGAGNGVCGKLEENAAKFLNRLKNGPCKTNNGNESGEHKTAKSHINFGDKETTFKHTKHCDPCSSIDVKCNKNDCEVAKRKECQSKTITKQDIENIGDSTEISMLVSDDNTNKSENVLEACQDKCIFQGIRKDVWKCRKFCDVDVCGLKNGNGGIHEKPIILISALFKRWVENFIEDYNKINKKLKPCINKNKESICQKKCECVKEWIDQKRTEWETIRERYLKPYESTDSPIYYNVKSFLETLQHQTEFKEAIKPCGSLDDFQNSKECAVAANSEKGEDADKKDIIQCLLDKLQNEIQTCEQKHSDKPNQTPCPTLSHSGEKSTPDVEDVDDEEEENEEENPENMRPNICPKVEEKKKEEDEEECKPAEPPIEDKKEDEEGKGEGAAPSPESPESPPGDGTKETKQEEAVKPSDPEETHEVQKKKAPAPAVVDKKKDKKQRQLPPQQSVTLYDAMLYNTLAWCIGIGITGLSYWFLKKKTKLSVDLLRVMQIPQNDYGMPTKRSPNRYIPYKSAQYKGKTYLYVEGDSGTDSGYTDHYSDITSSSESEYEEFDINDIYVPGTPKYKTLIEVVLEPSKRDTQNGDTIPNSDNTIPTSDNTIPTSGKNTPTSDIPSDIQNDIPSDNTPTKNFTDEEWNQLKKDFISNMLQSEQPNDVPNDYTSGDIPTNTNNTTMSSHNVDNNTHPTPSRHNVDNNTHPTPSRHTLDQKPFIMSIHDRNLLSGEEYSYDMTTNSDENNLYSGTYGPYSDKRGSYSGTKDPISGNHNPYSGIDLINDSLNSGNQPIDIYDEVLKRKENELFGTKHHPKKHTTGTHNVAKNTNSDPIMNQLDLFHKWLDRHRDMCEKWDKNNKVDILNQLKEKWENETHSGNKTSGNITPTSDNTPPTSDNTPPTSDNTPPTSDNTPPTSDNTPPTSDNTPPTSDNTPPTSDIPSGKLSDTPSSNKTLNTDVSIQIHLDNNQVDDIYLDTYPDKYTVDDIYLDTYPDKYTVDNNPNLVGNINPVDTPTKVQIELDVNKKTIKEKYPIGDVWDI</sequence>
<dbReference type="InterPro" id="IPR004258">
    <property type="entry name" value="DBL"/>
</dbReference>
<feature type="compositionally biased region" description="Polar residues" evidence="2">
    <location>
        <begin position="2503"/>
        <end position="2519"/>
    </location>
</feature>
<feature type="region of interest" description="Disordered" evidence="2">
    <location>
        <begin position="2154"/>
        <end position="2299"/>
    </location>
</feature>
<feature type="compositionally biased region" description="Basic and acidic residues" evidence="2">
    <location>
        <begin position="2226"/>
        <end position="2237"/>
    </location>
</feature>
<feature type="compositionally biased region" description="Acidic residues" evidence="2">
    <location>
        <begin position="1221"/>
        <end position="1246"/>
    </location>
</feature>
<keyword evidence="1" id="KW-0175">Coiled coil</keyword>
<evidence type="ECO:0000259" key="8">
    <source>
        <dbReference type="Pfam" id="PF22672"/>
    </source>
</evidence>
<dbReference type="InterPro" id="IPR029211">
    <property type="entry name" value="PfEMP1_ATS"/>
</dbReference>
<feature type="region of interest" description="Disordered" evidence="2">
    <location>
        <begin position="1343"/>
        <end position="1409"/>
    </location>
</feature>
<name>A0A2P9D4W7_PLARE</name>
<dbReference type="Gene3D" id="1.20.58.1930">
    <property type="match status" value="2"/>
</dbReference>
<feature type="region of interest" description="Disordered" evidence="2">
    <location>
        <begin position="2715"/>
        <end position="2796"/>
    </location>
</feature>
<dbReference type="InterPro" id="IPR044932">
    <property type="entry name" value="PfEMP1_ATS_sf"/>
</dbReference>
<dbReference type="GO" id="GO:0046789">
    <property type="term" value="F:host cell surface receptor binding"/>
    <property type="evidence" value="ECO:0007669"/>
    <property type="project" value="InterPro"/>
</dbReference>
<dbReference type="Gene3D" id="1.20.1310.20">
    <property type="entry name" value="Duffy-antigen binding domain"/>
    <property type="match status" value="3"/>
</dbReference>
<evidence type="ECO:0000313" key="10">
    <source>
        <dbReference type="Proteomes" id="UP000240500"/>
    </source>
</evidence>
<feature type="compositionally biased region" description="Low complexity" evidence="2">
    <location>
        <begin position="1130"/>
        <end position="1142"/>
    </location>
</feature>
<evidence type="ECO:0000259" key="6">
    <source>
        <dbReference type="Pfam" id="PF18562"/>
    </source>
</evidence>
<dbReference type="Pfam" id="PF05424">
    <property type="entry name" value="Duffy_binding"/>
    <property type="match status" value="3"/>
</dbReference>
<feature type="coiled-coil region" evidence="1">
    <location>
        <begin position="369"/>
        <end position="396"/>
    </location>
</feature>
<reference evidence="9 10" key="1">
    <citation type="submission" date="2016-09" db="EMBL/GenBank/DDBJ databases">
        <authorList>
            <consortium name="Pathogen Informatics"/>
        </authorList>
    </citation>
    <scope>NUCLEOTIDE SEQUENCE [LARGE SCALE GENOMIC DNA]</scope>
</reference>
<evidence type="ECO:0000313" key="9">
    <source>
        <dbReference type="EMBL" id="SOV76085.1"/>
    </source>
</evidence>
<evidence type="ECO:0000259" key="7">
    <source>
        <dbReference type="Pfam" id="PF21807"/>
    </source>
</evidence>
<feature type="domain" description="Cysteine-rich interdomain region 1 gamma" evidence="6">
    <location>
        <begin position="1952"/>
        <end position="2003"/>
    </location>
</feature>
<feature type="compositionally biased region" description="Basic and acidic residues" evidence="2">
    <location>
        <begin position="1355"/>
        <end position="1369"/>
    </location>
</feature>
<feature type="region of interest" description="Disordered" evidence="2">
    <location>
        <begin position="1186"/>
        <end position="1251"/>
    </location>
</feature>
<accession>A0A2P9D4W7</accession>
<feature type="domain" description="Duffy-binding-like" evidence="3">
    <location>
        <begin position="2019"/>
        <end position="2161"/>
    </location>
</feature>
<feature type="region of interest" description="Disordered" evidence="2">
    <location>
        <begin position="2655"/>
        <end position="2674"/>
    </location>
</feature>
<dbReference type="Gene3D" id="1.20.58.830">
    <property type="match status" value="3"/>
</dbReference>
<feature type="compositionally biased region" description="Low complexity" evidence="2">
    <location>
        <begin position="1636"/>
        <end position="1645"/>
    </location>
</feature>
<gene>
    <name evidence="9" type="ORF">PRG01_0403100</name>
</gene>
<dbReference type="VEuPathDB" id="PlasmoDB:PRCDC_0026700"/>
<organism evidence="9 10">
    <name type="scientific">Plasmodium reichenowi</name>
    <dbReference type="NCBI Taxonomy" id="5854"/>
    <lineage>
        <taxon>Eukaryota</taxon>
        <taxon>Sar</taxon>
        <taxon>Alveolata</taxon>
        <taxon>Apicomplexa</taxon>
        <taxon>Aconoidasida</taxon>
        <taxon>Haemosporida</taxon>
        <taxon>Plasmodiidae</taxon>
        <taxon>Plasmodium</taxon>
        <taxon>Plasmodium (Laverania)</taxon>
    </lineage>
</organism>
<dbReference type="InterPro" id="IPR008602">
    <property type="entry name" value="Duffy-antigen-binding"/>
</dbReference>
<dbReference type="Pfam" id="PF15445">
    <property type="entry name" value="ATS"/>
    <property type="match status" value="1"/>
</dbReference>
<feature type="compositionally biased region" description="Low complexity" evidence="2">
    <location>
        <begin position="1377"/>
        <end position="1394"/>
    </location>
</feature>
<feature type="compositionally biased region" description="Acidic residues" evidence="2">
    <location>
        <begin position="2180"/>
        <end position="2196"/>
    </location>
</feature>
<evidence type="ECO:0000256" key="1">
    <source>
        <dbReference type="SAM" id="Coils"/>
    </source>
</evidence>
<evidence type="ECO:0000259" key="4">
    <source>
        <dbReference type="Pfam" id="PF05424"/>
    </source>
</evidence>
<dbReference type="InterPro" id="IPR042202">
    <property type="entry name" value="Duffy-ag-bd_sf"/>
</dbReference>
<feature type="compositionally biased region" description="Low complexity" evidence="2">
    <location>
        <begin position="2727"/>
        <end position="2785"/>
    </location>
</feature>
<feature type="region of interest" description="Disordered" evidence="2">
    <location>
        <begin position="2430"/>
        <end position="2485"/>
    </location>
</feature>
<feature type="compositionally biased region" description="Polar residues" evidence="2">
    <location>
        <begin position="1547"/>
        <end position="1563"/>
    </location>
</feature>
<evidence type="ECO:0000256" key="2">
    <source>
        <dbReference type="SAM" id="MobiDB-lite"/>
    </source>
</evidence>
<feature type="coiled-coil region" evidence="1">
    <location>
        <begin position="204"/>
        <end position="231"/>
    </location>
</feature>